<dbReference type="RefSeq" id="WP_147851824.1">
    <property type="nucleotide sequence ID" value="NZ_VDUZ01000065.1"/>
</dbReference>
<reference evidence="1 2" key="1">
    <citation type="submission" date="2019-06" db="EMBL/GenBank/DDBJ databases">
        <title>New taxonomy in bacterial strain CC-CFT640, isolated from vineyard.</title>
        <authorList>
            <person name="Lin S.-Y."/>
            <person name="Tsai C.-F."/>
            <person name="Young C.-C."/>
        </authorList>
    </citation>
    <scope>NUCLEOTIDE SEQUENCE [LARGE SCALE GENOMIC DNA]</scope>
    <source>
        <strain evidence="1 2">CC-CFT640</strain>
    </source>
</reference>
<evidence type="ECO:0000313" key="1">
    <source>
        <dbReference type="EMBL" id="TXL70100.1"/>
    </source>
</evidence>
<dbReference type="Proteomes" id="UP000321638">
    <property type="component" value="Unassembled WGS sequence"/>
</dbReference>
<comment type="caution">
    <text evidence="1">The sequence shown here is derived from an EMBL/GenBank/DDBJ whole genome shotgun (WGS) entry which is preliminary data.</text>
</comment>
<organism evidence="1 2">
    <name type="scientific">Vineibacter terrae</name>
    <dbReference type="NCBI Taxonomy" id="2586908"/>
    <lineage>
        <taxon>Bacteria</taxon>
        <taxon>Pseudomonadati</taxon>
        <taxon>Pseudomonadota</taxon>
        <taxon>Alphaproteobacteria</taxon>
        <taxon>Hyphomicrobiales</taxon>
        <taxon>Vineibacter</taxon>
    </lineage>
</organism>
<protein>
    <recommendedName>
        <fullName evidence="3">Phage tail protein</fullName>
    </recommendedName>
</protein>
<keyword evidence="2" id="KW-1185">Reference proteome</keyword>
<dbReference type="OrthoDB" id="7770576at2"/>
<dbReference type="EMBL" id="VDUZ01000065">
    <property type="protein sequence ID" value="TXL70100.1"/>
    <property type="molecule type" value="Genomic_DNA"/>
</dbReference>
<evidence type="ECO:0000313" key="2">
    <source>
        <dbReference type="Proteomes" id="UP000321638"/>
    </source>
</evidence>
<evidence type="ECO:0008006" key="3">
    <source>
        <dbReference type="Google" id="ProtNLM"/>
    </source>
</evidence>
<proteinExistence type="predicted"/>
<name>A0A5C8P961_9HYPH</name>
<accession>A0A5C8P961</accession>
<sequence length="197" mass="21159">MRDLTAALAAGIQAGVVRPVMLFEGEFAGGTTRVWTGIGDLAWNGQTWLGIGYLGGISDIEETDELRAAGVTVSMSGIPQSLISLALGDVRQNKPGRLYFALMDGDTSNLVADPYLAFEGRLDVVEIDEGAETATISIKYENRLIDLERPRERRYTHEDQQLDYPGDMGFEFVPALQDAQISWGSAGGGGSGGLSKK</sequence>
<dbReference type="AlphaFoldDB" id="A0A5C8P961"/>
<gene>
    <name evidence="1" type="ORF">FHP25_35860</name>
</gene>